<dbReference type="GeneID" id="34593605"/>
<proteinExistence type="predicted"/>
<protein>
    <recommendedName>
        <fullName evidence="1">Clr5 domain-containing protein</fullName>
    </recommendedName>
</protein>
<dbReference type="InterPro" id="IPR025676">
    <property type="entry name" value="Clr5_dom"/>
</dbReference>
<organism evidence="2 3">
    <name type="scientific">Fonsecaea nubica</name>
    <dbReference type="NCBI Taxonomy" id="856822"/>
    <lineage>
        <taxon>Eukaryota</taxon>
        <taxon>Fungi</taxon>
        <taxon>Dikarya</taxon>
        <taxon>Ascomycota</taxon>
        <taxon>Pezizomycotina</taxon>
        <taxon>Eurotiomycetes</taxon>
        <taxon>Chaetothyriomycetidae</taxon>
        <taxon>Chaetothyriales</taxon>
        <taxon>Herpotrichiellaceae</taxon>
        <taxon>Fonsecaea</taxon>
    </lineage>
</organism>
<sequence>MSTSTSVGFELIKDIVDDLYVGRKVHLDSVTAILAEVYGVEITKNQLDKKITKWGFRNQRVKTSSKSKPLFHEPPMRVVLPKDVGPPDVHKRREYILFYVQNAIDAEFRRSRRGEKQKCEFDPIWLTPGRGYKTSWTKLYKASEKLPEFAETGQVNQFEACVDEIFAGIQPAILGKNELNIMVCFWRVANDFLNAAVKRLNKDLLETFLDTLCDKRRELLPEIKSDPLALLCTSFLESPREERFELLRLGYERSITHLQYHYIDHNLTVPQMTTNYLMYWDRNSTRFPNLIADFEDLILYTTGRYGSDDWRTITCLHQFLYYTFSIRGDTQRSALIAETLYSRTQRIISTSKKITWNTVTNAFTLASEALMSWHSHRFEAGDVLRYFERLCDTLDKGDEECQRQATCLMRKIRECGEFEETTEEIFLAMTMREVV</sequence>
<comment type="caution">
    <text evidence="2">The sequence shown here is derived from an EMBL/GenBank/DDBJ whole genome shotgun (WGS) entry which is preliminary data.</text>
</comment>
<accession>A0A178CAY1</accession>
<dbReference type="RefSeq" id="XP_022495581.1">
    <property type="nucleotide sequence ID" value="XM_022648475.1"/>
</dbReference>
<dbReference type="Pfam" id="PF14420">
    <property type="entry name" value="Clr5"/>
    <property type="match status" value="1"/>
</dbReference>
<name>A0A178CAY1_9EURO</name>
<evidence type="ECO:0000259" key="1">
    <source>
        <dbReference type="Pfam" id="PF14420"/>
    </source>
</evidence>
<dbReference type="OrthoDB" id="5308957at2759"/>
<feature type="domain" description="Clr5" evidence="1">
    <location>
        <begin position="10"/>
        <end position="57"/>
    </location>
</feature>
<evidence type="ECO:0000313" key="2">
    <source>
        <dbReference type="EMBL" id="OAL26162.1"/>
    </source>
</evidence>
<evidence type="ECO:0000313" key="3">
    <source>
        <dbReference type="Proteomes" id="UP000185904"/>
    </source>
</evidence>
<keyword evidence="3" id="KW-1185">Reference proteome</keyword>
<dbReference type="Proteomes" id="UP000185904">
    <property type="component" value="Unassembled WGS sequence"/>
</dbReference>
<dbReference type="AlphaFoldDB" id="A0A178CAY1"/>
<dbReference type="EMBL" id="LVCJ01000105">
    <property type="protein sequence ID" value="OAL26162.1"/>
    <property type="molecule type" value="Genomic_DNA"/>
</dbReference>
<reference evidence="2 3" key="1">
    <citation type="submission" date="2016-03" db="EMBL/GenBank/DDBJ databases">
        <title>The draft genome sequence of Fonsecaea nubica causative agent of cutaneous subcutaneous infection in human host.</title>
        <authorList>
            <person name="Costa F."/>
            <person name="Sybren D.H."/>
            <person name="Raittz R.T."/>
            <person name="Weiss V.A."/>
            <person name="Leao A.C."/>
            <person name="Gomes R."/>
            <person name="De Souza E.M."/>
            <person name="Pedrosa F.O."/>
            <person name="Steffens M.B."/>
            <person name="Bombassaro A."/>
            <person name="Tadra-Sfeir M.Z."/>
            <person name="Moreno L.F."/>
            <person name="Najafzadeh M.J."/>
            <person name="Felipe M.S."/>
            <person name="Teixeira M."/>
            <person name="Sun J."/>
            <person name="Xi L."/>
            <person name="Castro M.A."/>
            <person name="Vicente V.A."/>
        </authorList>
    </citation>
    <scope>NUCLEOTIDE SEQUENCE [LARGE SCALE GENOMIC DNA]</scope>
    <source>
        <strain evidence="2 3">CBS 269.64</strain>
    </source>
</reference>
<gene>
    <name evidence="2" type="ORF">AYO20_10215</name>
</gene>